<organism evidence="4 5">
    <name type="scientific">Apodospora peruviana</name>
    <dbReference type="NCBI Taxonomy" id="516989"/>
    <lineage>
        <taxon>Eukaryota</taxon>
        <taxon>Fungi</taxon>
        <taxon>Dikarya</taxon>
        <taxon>Ascomycota</taxon>
        <taxon>Pezizomycotina</taxon>
        <taxon>Sordariomycetes</taxon>
        <taxon>Sordariomycetidae</taxon>
        <taxon>Sordariales</taxon>
        <taxon>Lasiosphaeriaceae</taxon>
        <taxon>Apodospora</taxon>
    </lineage>
</organism>
<evidence type="ECO:0000313" key="5">
    <source>
        <dbReference type="Proteomes" id="UP001283341"/>
    </source>
</evidence>
<comment type="caution">
    <text evidence="4">The sequence shown here is derived from an EMBL/GenBank/DDBJ whole genome shotgun (WGS) entry which is preliminary data.</text>
</comment>
<reference evidence="4" key="2">
    <citation type="submission" date="2023-06" db="EMBL/GenBank/DDBJ databases">
        <authorList>
            <consortium name="Lawrence Berkeley National Laboratory"/>
            <person name="Haridas S."/>
            <person name="Hensen N."/>
            <person name="Bonometti L."/>
            <person name="Westerberg I."/>
            <person name="Brannstrom I.O."/>
            <person name="Guillou S."/>
            <person name="Cros-Aarteil S."/>
            <person name="Calhoun S."/>
            <person name="Kuo A."/>
            <person name="Mondo S."/>
            <person name="Pangilinan J."/>
            <person name="Riley R."/>
            <person name="Labutti K."/>
            <person name="Andreopoulos B."/>
            <person name="Lipzen A."/>
            <person name="Chen C."/>
            <person name="Yanf M."/>
            <person name="Daum C."/>
            <person name="Ng V."/>
            <person name="Clum A."/>
            <person name="Steindorff A."/>
            <person name="Ohm R."/>
            <person name="Martin F."/>
            <person name="Silar P."/>
            <person name="Natvig D."/>
            <person name="Lalanne C."/>
            <person name="Gautier V."/>
            <person name="Ament-Velasquez S.L."/>
            <person name="Kruys A."/>
            <person name="Hutchinson M.I."/>
            <person name="Powell A.J."/>
            <person name="Barry K."/>
            <person name="Miller A.N."/>
            <person name="Grigoriev I.V."/>
            <person name="Debuchy R."/>
            <person name="Gladieux P."/>
            <person name="Thoren M.H."/>
            <person name="Johannesson H."/>
        </authorList>
    </citation>
    <scope>NUCLEOTIDE SEQUENCE</scope>
    <source>
        <strain evidence="4">CBS 118394</strain>
    </source>
</reference>
<accession>A0AAE0HYW8</accession>
<dbReference type="PANTHER" id="PTHR14187">
    <property type="entry name" value="ALPHA KINASE/ELONGATION FACTOR 2 KINASE"/>
    <property type="match status" value="1"/>
</dbReference>
<reference evidence="4" key="1">
    <citation type="journal article" date="2023" name="Mol. Phylogenet. Evol.">
        <title>Genome-scale phylogeny and comparative genomics of the fungal order Sordariales.</title>
        <authorList>
            <person name="Hensen N."/>
            <person name="Bonometti L."/>
            <person name="Westerberg I."/>
            <person name="Brannstrom I.O."/>
            <person name="Guillou S."/>
            <person name="Cros-Aarteil S."/>
            <person name="Calhoun S."/>
            <person name="Haridas S."/>
            <person name="Kuo A."/>
            <person name="Mondo S."/>
            <person name="Pangilinan J."/>
            <person name="Riley R."/>
            <person name="LaButti K."/>
            <person name="Andreopoulos B."/>
            <person name="Lipzen A."/>
            <person name="Chen C."/>
            <person name="Yan M."/>
            <person name="Daum C."/>
            <person name="Ng V."/>
            <person name="Clum A."/>
            <person name="Steindorff A."/>
            <person name="Ohm R.A."/>
            <person name="Martin F."/>
            <person name="Silar P."/>
            <person name="Natvig D.O."/>
            <person name="Lalanne C."/>
            <person name="Gautier V."/>
            <person name="Ament-Velasquez S.L."/>
            <person name="Kruys A."/>
            <person name="Hutchinson M.I."/>
            <person name="Powell A.J."/>
            <person name="Barry K."/>
            <person name="Miller A.N."/>
            <person name="Grigoriev I.V."/>
            <person name="Debuchy R."/>
            <person name="Gladieux P."/>
            <person name="Hiltunen Thoren M."/>
            <person name="Johannesson H."/>
        </authorList>
    </citation>
    <scope>NUCLEOTIDE SEQUENCE</scope>
    <source>
        <strain evidence="4">CBS 118394</strain>
    </source>
</reference>
<dbReference type="InterPro" id="IPR043129">
    <property type="entry name" value="ATPase_NBD"/>
</dbReference>
<protein>
    <recommendedName>
        <fullName evidence="6">Actin-like ATPase domain-containing protein</fullName>
    </recommendedName>
</protein>
<evidence type="ECO:0000256" key="3">
    <source>
        <dbReference type="SAM" id="MobiDB-lite"/>
    </source>
</evidence>
<feature type="compositionally biased region" description="Low complexity" evidence="3">
    <location>
        <begin position="623"/>
        <end position="638"/>
    </location>
</feature>
<name>A0AAE0HYW8_9PEZI</name>
<dbReference type="SUPFAM" id="SSF53067">
    <property type="entry name" value="Actin-like ATPase domain"/>
    <property type="match status" value="2"/>
</dbReference>
<feature type="compositionally biased region" description="Polar residues" evidence="3">
    <location>
        <begin position="648"/>
        <end position="657"/>
    </location>
</feature>
<dbReference type="AlphaFoldDB" id="A0AAE0HYW8"/>
<dbReference type="Pfam" id="PF00012">
    <property type="entry name" value="HSP70"/>
    <property type="match status" value="1"/>
</dbReference>
<dbReference type="InterPro" id="IPR013126">
    <property type="entry name" value="Hsp_70_fam"/>
</dbReference>
<dbReference type="EMBL" id="JAUEDM010000006">
    <property type="protein sequence ID" value="KAK3315444.1"/>
    <property type="molecule type" value="Genomic_DNA"/>
</dbReference>
<dbReference type="Gene3D" id="3.30.420.40">
    <property type="match status" value="1"/>
</dbReference>
<sequence length="702" mass="77783">MSTRSVICFGIDFGTTFSGVAWAWSGRPSEIYVVTSWPSKLYGNSDREKTPSEVHIETAGRRHISWGYDVPTHVDPLRWFKLLLVEEDALQSYLRGSKQLSDARERIRRENLQPVHVIAAYLRELWIHALKHVQATVGDVVNECPFHVVVTIPAIWKDAARQRMVDAVKQAGLLVPRECGPTTFDLLSEPEAGAISTFSTMEGRPDIQAGDAIVVVDAGGGTVDLISYKVDSVGPLTLSECVEGTGGLCGAVFLDQDFERWISKRLANVWGDISKSELKKMVNDCWEHGIKQQFDGDDKEFTVTLPYSCAMRLNRPDITLQSGHITEIFDNVVGQIENLVSQQIRAVKMRLGKPPKYVILVGGFGRCRYLKISLENIVEPNFTKVIQGTGPTPWTAISRGAVLHGLILGGSLLKSPVRVSSRVCRANYGTCSNVEFIPGEHSDQDKIWCPYECIDKARNQMDWYLVRGDETSELAPNENGYYRRFFDLDDPPRGFPETSMPLYTSTDQPAPSRYADSATIKKLCTIKFRYPLQFDELPVITSKQGKKYRLMEFTLRMTTSGSSANFEIYGNRQSLGGTTGARACLGSKQIAVEYDEVAPVSPNRLLRFSPELRRSRVNLAAIAGPSGSAPAAGSGPSSPRNPTMMLSPGSSRPPNTTQGIAEEAEALVRVPSDASARRSILYQMPSALDPETRRRMDGLRTM</sequence>
<dbReference type="GO" id="GO:0005524">
    <property type="term" value="F:ATP binding"/>
    <property type="evidence" value="ECO:0007669"/>
    <property type="project" value="UniProtKB-KW"/>
</dbReference>
<evidence type="ECO:0000256" key="2">
    <source>
        <dbReference type="ARBA" id="ARBA00022840"/>
    </source>
</evidence>
<keyword evidence="2" id="KW-0067">ATP-binding</keyword>
<evidence type="ECO:0008006" key="6">
    <source>
        <dbReference type="Google" id="ProtNLM"/>
    </source>
</evidence>
<gene>
    <name evidence="4" type="ORF">B0H66DRAFT_565375</name>
</gene>
<dbReference type="PRINTS" id="PR00301">
    <property type="entry name" value="HEATSHOCK70"/>
</dbReference>
<proteinExistence type="predicted"/>
<dbReference type="GO" id="GO:0140662">
    <property type="term" value="F:ATP-dependent protein folding chaperone"/>
    <property type="evidence" value="ECO:0007669"/>
    <property type="project" value="InterPro"/>
</dbReference>
<feature type="region of interest" description="Disordered" evidence="3">
    <location>
        <begin position="623"/>
        <end position="657"/>
    </location>
</feature>
<dbReference type="CDD" id="cd10170">
    <property type="entry name" value="ASKHA_NBD_HSP70"/>
    <property type="match status" value="1"/>
</dbReference>
<dbReference type="Proteomes" id="UP001283341">
    <property type="component" value="Unassembled WGS sequence"/>
</dbReference>
<dbReference type="PANTHER" id="PTHR14187:SF5">
    <property type="entry name" value="HEAT SHOCK 70 KDA PROTEIN 12A"/>
    <property type="match status" value="1"/>
</dbReference>
<keyword evidence="1" id="KW-0547">Nucleotide-binding</keyword>
<evidence type="ECO:0000256" key="1">
    <source>
        <dbReference type="ARBA" id="ARBA00022741"/>
    </source>
</evidence>
<keyword evidence="5" id="KW-1185">Reference proteome</keyword>
<evidence type="ECO:0000313" key="4">
    <source>
        <dbReference type="EMBL" id="KAK3315444.1"/>
    </source>
</evidence>